<dbReference type="InterPro" id="IPR023296">
    <property type="entry name" value="Glyco_hydro_beta-prop_sf"/>
</dbReference>
<keyword evidence="2" id="KW-0378">Hydrolase</keyword>
<protein>
    <submittedName>
        <fullName evidence="5">Beta-fructofuranosidase</fullName>
    </submittedName>
</protein>
<accession>A0A1G7TKK2</accession>
<keyword evidence="3" id="KW-0326">Glycosidase</keyword>
<comment type="similarity">
    <text evidence="1">Belongs to the glycosyl hydrolase 32 family.</text>
</comment>
<dbReference type="InterPro" id="IPR013148">
    <property type="entry name" value="Glyco_hydro_32_N"/>
</dbReference>
<keyword evidence="6" id="KW-1185">Reference proteome</keyword>
<dbReference type="EMBL" id="FNCS01000002">
    <property type="protein sequence ID" value="SDG35848.1"/>
    <property type="molecule type" value="Genomic_DNA"/>
</dbReference>
<dbReference type="RefSeq" id="WP_090592803.1">
    <property type="nucleotide sequence ID" value="NZ_FNCS01000002.1"/>
</dbReference>
<dbReference type="PANTHER" id="PTHR43101">
    <property type="entry name" value="BETA-FRUCTOSIDASE"/>
    <property type="match status" value="1"/>
</dbReference>
<organism evidence="5 6">
    <name type="scientific">Pelagibacterium luteolum</name>
    <dbReference type="NCBI Taxonomy" id="440168"/>
    <lineage>
        <taxon>Bacteria</taxon>
        <taxon>Pseudomonadati</taxon>
        <taxon>Pseudomonadota</taxon>
        <taxon>Alphaproteobacteria</taxon>
        <taxon>Hyphomicrobiales</taxon>
        <taxon>Devosiaceae</taxon>
        <taxon>Pelagibacterium</taxon>
    </lineage>
</organism>
<dbReference type="SUPFAM" id="SSF75005">
    <property type="entry name" value="Arabinanase/levansucrase/invertase"/>
    <property type="match status" value="1"/>
</dbReference>
<dbReference type="CDD" id="cd18609">
    <property type="entry name" value="GH32-like"/>
    <property type="match status" value="1"/>
</dbReference>
<sequence length="331" mass="37238">MALALADQWIWDFWLVRDDADWHIYFLKADKSLGNPELRHRNVTQGHAISQDLVNWDYKGTTFAPSEGPAFDDWTTWTGSVLKDDDGLWHLFYTGTSHEHEGMHQRIGHATSTDMHSWKRVGDGLALDISGPDYEEYTPGHWHDRAMRDPWVIKNPNGDGWLMYFTARVPGIEEPNAGGSIGFATSPDLNTWTIQPPVYRGGMFGQMEVPQVFEHKGKWYCVFCTAAEHWSEAYKAFNPQSPVTGSHYLIADNPLGPWAVAPGKFLEGDYPCRRYAGKIVKQGDDLYVMGFIHTREGEPFVGVVSDPIPVSVDENGYLTAHPERAAPGADI</sequence>
<dbReference type="OrthoDB" id="7064503at2"/>
<dbReference type="AlphaFoldDB" id="A0A1G7TKK2"/>
<dbReference type="Pfam" id="PF00251">
    <property type="entry name" value="Glyco_hydro_32N"/>
    <property type="match status" value="1"/>
</dbReference>
<gene>
    <name evidence="5" type="ORF">SAMN04487974_102190</name>
</gene>
<name>A0A1G7TKK2_9HYPH</name>
<dbReference type="GO" id="GO:0016798">
    <property type="term" value="F:hydrolase activity, acting on glycosyl bonds"/>
    <property type="evidence" value="ECO:0007669"/>
    <property type="project" value="UniProtKB-KW"/>
</dbReference>
<evidence type="ECO:0000313" key="5">
    <source>
        <dbReference type="EMBL" id="SDG35848.1"/>
    </source>
</evidence>
<evidence type="ECO:0000256" key="1">
    <source>
        <dbReference type="ARBA" id="ARBA00009902"/>
    </source>
</evidence>
<evidence type="ECO:0000256" key="2">
    <source>
        <dbReference type="ARBA" id="ARBA00022801"/>
    </source>
</evidence>
<dbReference type="PANTHER" id="PTHR43101:SF1">
    <property type="entry name" value="BETA-FRUCTOSIDASE"/>
    <property type="match status" value="1"/>
</dbReference>
<dbReference type="Proteomes" id="UP000199495">
    <property type="component" value="Unassembled WGS sequence"/>
</dbReference>
<evidence type="ECO:0000313" key="6">
    <source>
        <dbReference type="Proteomes" id="UP000199495"/>
    </source>
</evidence>
<dbReference type="InterPro" id="IPR051214">
    <property type="entry name" value="GH32_Enzymes"/>
</dbReference>
<dbReference type="Gene3D" id="2.115.10.20">
    <property type="entry name" value="Glycosyl hydrolase domain, family 43"/>
    <property type="match status" value="1"/>
</dbReference>
<evidence type="ECO:0000259" key="4">
    <source>
        <dbReference type="Pfam" id="PF00251"/>
    </source>
</evidence>
<feature type="domain" description="Glycosyl hydrolase family 32 N-terminal" evidence="4">
    <location>
        <begin position="19"/>
        <end position="293"/>
    </location>
</feature>
<reference evidence="5 6" key="1">
    <citation type="submission" date="2016-10" db="EMBL/GenBank/DDBJ databases">
        <authorList>
            <person name="de Groot N.N."/>
        </authorList>
    </citation>
    <scope>NUCLEOTIDE SEQUENCE [LARGE SCALE GENOMIC DNA]</scope>
    <source>
        <strain evidence="5 6">CGMCC 1.10267</strain>
    </source>
</reference>
<dbReference type="STRING" id="440168.SAMN04487974_102190"/>
<proteinExistence type="inferred from homology"/>
<evidence type="ECO:0000256" key="3">
    <source>
        <dbReference type="ARBA" id="ARBA00023295"/>
    </source>
</evidence>